<dbReference type="FunFam" id="2.170.220.10:FF:000001">
    <property type="entry name" value="methionine--tRNA ligase, mitochondrial"/>
    <property type="match status" value="1"/>
</dbReference>
<dbReference type="GO" id="GO:0006431">
    <property type="term" value="P:methionyl-tRNA aminoacylation"/>
    <property type="evidence" value="ECO:0007669"/>
    <property type="project" value="UniProtKB-UniRule"/>
</dbReference>
<feature type="domain" description="tRNA synthetases class I catalytic" evidence="13">
    <location>
        <begin position="20"/>
        <end position="139"/>
    </location>
</feature>
<evidence type="ECO:0000256" key="8">
    <source>
        <dbReference type="ARBA" id="ARBA00022917"/>
    </source>
</evidence>
<evidence type="ECO:0000256" key="2">
    <source>
        <dbReference type="ARBA" id="ARBA00003314"/>
    </source>
</evidence>
<dbReference type="InterPro" id="IPR014729">
    <property type="entry name" value="Rossmann-like_a/b/a_fold"/>
</dbReference>
<keyword evidence="5 11" id="KW-0547">Nucleotide-binding</keyword>
<feature type="binding site" evidence="11">
    <location>
        <position position="154"/>
    </location>
    <ligand>
        <name>Zn(2+)</name>
        <dbReference type="ChEBI" id="CHEBI:29105"/>
    </ligand>
</feature>
<dbReference type="STRING" id="1925591.BI308_16230"/>
<dbReference type="InterPro" id="IPR041872">
    <property type="entry name" value="Anticodon_Met"/>
</dbReference>
<dbReference type="EMBL" id="MLAW01000029">
    <property type="protein sequence ID" value="OJJ24556.1"/>
    <property type="molecule type" value="Genomic_DNA"/>
</dbReference>
<comment type="caution">
    <text evidence="16">The sequence shown here is derived from an EMBL/GenBank/DDBJ whole genome shotgun (WGS) entry which is preliminary data.</text>
</comment>
<evidence type="ECO:0000256" key="12">
    <source>
        <dbReference type="RuleBase" id="RU363039"/>
    </source>
</evidence>
<feature type="domain" description="Methionyl/Leucyl tRNA synthetase" evidence="14">
    <location>
        <begin position="146"/>
        <end position="371"/>
    </location>
</feature>
<name>A0A1L9QPK0_9CYAN</name>
<keyword evidence="7 11" id="KW-0067">ATP-binding</keyword>
<evidence type="ECO:0000256" key="10">
    <source>
        <dbReference type="ARBA" id="ARBA00047364"/>
    </source>
</evidence>
<evidence type="ECO:0000256" key="1">
    <source>
        <dbReference type="ARBA" id="ARBA00001947"/>
    </source>
</evidence>
<dbReference type="Pfam" id="PF09334">
    <property type="entry name" value="tRNA-synt_1g"/>
    <property type="match status" value="1"/>
</dbReference>
<sequence length="532" mass="61228">MNSEYPTKKTFTITTPLYYVNDLPHIGSAYTTIAADVLARYWRLRGEEVLMITGTDEHGLKIQRTADERGKAPQSHCDEIVQGFKTLWQKLNIQYDRFSRTTAAKHHQIVQEFFQRVWENGDIYQGVQQGWYCVSCEEFKEERDLLDDHRCPIHPNKQTEWRDENNYFFRLSKYQDQLEAFYNEHPDFIQPESRRNEVLSFVTRGLQDFSISRVNLDWGFPVPTDSDHTLYVWFDALLGYITALLDPEDAPSLENALRRWWPIQTHLIGKDILRFHTVYWPAMLMSAGLPLPRRVFGHGFLTKDGMKMGKTLGNTLNPYELVDQYGADAVRYYFLKEIEFGKDGDFNETRFINVLNADLANDLGNLLNRTLGMTRKYCQGQVPAISGDRILDDNPLKTLGTSLKSKVDLGYNALAYSHACEAILGLVQSSNKYIDEQAPWTLHKQGQKEAVAEVLYSVLESVRLAAYLLSPIIPEISTAIYNQLGFSVDFNQMVDLQKKIPFDTHAQWGILPAQQTLGNPKPVFQRLELTQA</sequence>
<evidence type="ECO:0000256" key="11">
    <source>
        <dbReference type="HAMAP-Rule" id="MF_01228"/>
    </source>
</evidence>
<comment type="subcellular location">
    <subcellularLocation>
        <location evidence="11">Cytoplasm</location>
    </subcellularLocation>
</comment>
<organism evidence="16 17">
    <name type="scientific">Roseofilum reptotaenium AO1-A</name>
    <dbReference type="NCBI Taxonomy" id="1925591"/>
    <lineage>
        <taxon>Bacteria</taxon>
        <taxon>Bacillati</taxon>
        <taxon>Cyanobacteriota</taxon>
        <taxon>Cyanophyceae</taxon>
        <taxon>Desertifilales</taxon>
        <taxon>Desertifilaceae</taxon>
        <taxon>Roseofilum</taxon>
    </lineage>
</organism>
<dbReference type="NCBIfam" id="NF008900">
    <property type="entry name" value="PRK12267.1"/>
    <property type="match status" value="1"/>
</dbReference>
<evidence type="ECO:0000313" key="17">
    <source>
        <dbReference type="Proteomes" id="UP000183940"/>
    </source>
</evidence>
<dbReference type="CDD" id="cd07957">
    <property type="entry name" value="Anticodon_Ia_Met"/>
    <property type="match status" value="1"/>
</dbReference>
<dbReference type="Pfam" id="PF19303">
    <property type="entry name" value="Anticodon_3"/>
    <property type="match status" value="1"/>
</dbReference>
<dbReference type="Proteomes" id="UP000183940">
    <property type="component" value="Unassembled WGS sequence"/>
</dbReference>
<evidence type="ECO:0000256" key="6">
    <source>
        <dbReference type="ARBA" id="ARBA00022833"/>
    </source>
</evidence>
<feature type="short sequence motif" description="'KMSKS' region" evidence="11">
    <location>
        <begin position="307"/>
        <end position="311"/>
    </location>
</feature>
<keyword evidence="6" id="KW-0862">Zinc</keyword>
<keyword evidence="4" id="KW-0479">Metal-binding</keyword>
<dbReference type="InterPro" id="IPR023457">
    <property type="entry name" value="Met-tRNA_synth_2"/>
</dbReference>
<feature type="short sequence motif" description="'HIGH' region" evidence="11">
    <location>
        <begin position="18"/>
        <end position="28"/>
    </location>
</feature>
<dbReference type="PANTHER" id="PTHR43326:SF1">
    <property type="entry name" value="METHIONINE--TRNA LIGASE, MITOCHONDRIAL"/>
    <property type="match status" value="1"/>
</dbReference>
<keyword evidence="8 11" id="KW-0648">Protein biosynthesis</keyword>
<dbReference type="EC" id="6.1.1.10" evidence="11"/>
<dbReference type="Gene3D" id="3.40.50.620">
    <property type="entry name" value="HUPs"/>
    <property type="match status" value="1"/>
</dbReference>
<dbReference type="CDD" id="cd00814">
    <property type="entry name" value="MetRS_core"/>
    <property type="match status" value="1"/>
</dbReference>
<keyword evidence="11" id="KW-0963">Cytoplasm</keyword>
<evidence type="ECO:0000256" key="9">
    <source>
        <dbReference type="ARBA" id="ARBA00023146"/>
    </source>
</evidence>
<evidence type="ECO:0000259" key="14">
    <source>
        <dbReference type="Pfam" id="PF09334"/>
    </source>
</evidence>
<dbReference type="InterPro" id="IPR033911">
    <property type="entry name" value="MetRS_core"/>
</dbReference>
<protein>
    <recommendedName>
        <fullName evidence="11">Methionine--tRNA ligase</fullName>
        <ecNumber evidence="11">6.1.1.10</ecNumber>
    </recommendedName>
    <alternativeName>
        <fullName evidence="11">Methionyl-tRNA synthetase</fullName>
        <shortName evidence="11">MetRS</shortName>
    </alternativeName>
</protein>
<reference evidence="16" key="1">
    <citation type="submission" date="2016-10" db="EMBL/GenBank/DDBJ databases">
        <title>CRISPR-Cas defence system in Roseofilum reptotaenium: evidence of a bacteriophage-cyanobacterium arms race in the coral black band disease.</title>
        <authorList>
            <person name="Buerger P."/>
            <person name="Wood-Charlson E.M."/>
            <person name="Weynberg K.D."/>
            <person name="Willis B."/>
            <person name="Van Oppen M.J."/>
        </authorList>
    </citation>
    <scope>NUCLEOTIDE SEQUENCE [LARGE SCALE GENOMIC DNA]</scope>
    <source>
        <strain evidence="16">AO1-A</strain>
    </source>
</reference>
<evidence type="ECO:0000256" key="7">
    <source>
        <dbReference type="ARBA" id="ARBA00022840"/>
    </source>
</evidence>
<comment type="caution">
    <text evidence="11">Lacks conserved residue(s) required for the propagation of feature annotation.</text>
</comment>
<keyword evidence="17" id="KW-1185">Reference proteome</keyword>
<comment type="similarity">
    <text evidence="12">Belongs to the class-I aminoacyl-tRNA synthetase family.</text>
</comment>
<proteinExistence type="inferred from homology"/>
<keyword evidence="3 11" id="KW-0436">Ligase</keyword>
<gene>
    <name evidence="11" type="primary">metG</name>
    <name evidence="16" type="ORF">BI308_16230</name>
</gene>
<dbReference type="HAMAP" id="MF_01228">
    <property type="entry name" value="Met_tRNA_synth_type2"/>
    <property type="match status" value="1"/>
</dbReference>
<dbReference type="InterPro" id="IPR032678">
    <property type="entry name" value="tRNA-synt_1_cat_dom"/>
</dbReference>
<dbReference type="GO" id="GO:0046872">
    <property type="term" value="F:metal ion binding"/>
    <property type="evidence" value="ECO:0007669"/>
    <property type="project" value="UniProtKB-KW"/>
</dbReference>
<dbReference type="InterPro" id="IPR009080">
    <property type="entry name" value="tRNAsynth_Ia_anticodon-bd"/>
</dbReference>
<dbReference type="Gene3D" id="2.170.220.10">
    <property type="match status" value="1"/>
</dbReference>
<evidence type="ECO:0000259" key="13">
    <source>
        <dbReference type="Pfam" id="PF01406"/>
    </source>
</evidence>
<comment type="function">
    <text evidence="2 11">Is required not only for elongation of protein synthesis but also for the initiation of all mRNA translation through initiator tRNA(fMet) aminoacylation.</text>
</comment>
<keyword evidence="9 11" id="KW-0030">Aminoacyl-tRNA synthetase</keyword>
<evidence type="ECO:0000256" key="5">
    <source>
        <dbReference type="ARBA" id="ARBA00022741"/>
    </source>
</evidence>
<dbReference type="InterPro" id="IPR014758">
    <property type="entry name" value="Met-tRNA_synth"/>
</dbReference>
<dbReference type="PANTHER" id="PTHR43326">
    <property type="entry name" value="METHIONYL-TRNA SYNTHETASE"/>
    <property type="match status" value="1"/>
</dbReference>
<feature type="domain" description="Methionyl-tRNA synthetase anticodon-binding" evidence="15">
    <location>
        <begin position="412"/>
        <end position="527"/>
    </location>
</feature>
<evidence type="ECO:0000256" key="3">
    <source>
        <dbReference type="ARBA" id="ARBA00022598"/>
    </source>
</evidence>
<dbReference type="Pfam" id="PF01406">
    <property type="entry name" value="tRNA-synt_1e"/>
    <property type="match status" value="1"/>
</dbReference>
<evidence type="ECO:0000256" key="4">
    <source>
        <dbReference type="ARBA" id="ARBA00022723"/>
    </source>
</evidence>
<dbReference type="SUPFAM" id="SSF47323">
    <property type="entry name" value="Anticodon-binding domain of a subclass of class I aminoacyl-tRNA synthetases"/>
    <property type="match status" value="1"/>
</dbReference>
<feature type="binding site" evidence="11">
    <location>
        <position position="133"/>
    </location>
    <ligand>
        <name>Zn(2+)</name>
        <dbReference type="ChEBI" id="CHEBI:29105"/>
    </ligand>
</feature>
<accession>A0A1L9QPK0</accession>
<dbReference type="NCBIfam" id="TIGR00398">
    <property type="entry name" value="metG"/>
    <property type="match status" value="1"/>
</dbReference>
<dbReference type="GO" id="GO:0005737">
    <property type="term" value="C:cytoplasm"/>
    <property type="evidence" value="ECO:0007669"/>
    <property type="project" value="UniProtKB-SubCell"/>
</dbReference>
<feature type="binding site" evidence="11">
    <location>
        <position position="151"/>
    </location>
    <ligand>
        <name>Zn(2+)</name>
        <dbReference type="ChEBI" id="CHEBI:29105"/>
    </ligand>
</feature>
<feature type="binding site" evidence="11">
    <location>
        <position position="136"/>
    </location>
    <ligand>
        <name>Zn(2+)</name>
        <dbReference type="ChEBI" id="CHEBI:29105"/>
    </ligand>
</feature>
<dbReference type="AlphaFoldDB" id="A0A1L9QPK0"/>
<dbReference type="GO" id="GO:0004825">
    <property type="term" value="F:methionine-tRNA ligase activity"/>
    <property type="evidence" value="ECO:0007669"/>
    <property type="project" value="UniProtKB-UniRule"/>
</dbReference>
<comment type="catalytic activity">
    <reaction evidence="10 11">
        <text>tRNA(Met) + L-methionine + ATP = L-methionyl-tRNA(Met) + AMP + diphosphate</text>
        <dbReference type="Rhea" id="RHEA:13481"/>
        <dbReference type="Rhea" id="RHEA-COMP:9667"/>
        <dbReference type="Rhea" id="RHEA-COMP:9698"/>
        <dbReference type="ChEBI" id="CHEBI:30616"/>
        <dbReference type="ChEBI" id="CHEBI:33019"/>
        <dbReference type="ChEBI" id="CHEBI:57844"/>
        <dbReference type="ChEBI" id="CHEBI:78442"/>
        <dbReference type="ChEBI" id="CHEBI:78530"/>
        <dbReference type="ChEBI" id="CHEBI:456215"/>
        <dbReference type="EC" id="6.1.1.10"/>
    </reaction>
</comment>
<dbReference type="Gene3D" id="1.10.730.10">
    <property type="entry name" value="Isoleucyl-tRNA Synthetase, Domain 1"/>
    <property type="match status" value="1"/>
</dbReference>
<dbReference type="SUPFAM" id="SSF52374">
    <property type="entry name" value="Nucleotidylyl transferase"/>
    <property type="match status" value="1"/>
</dbReference>
<comment type="subunit">
    <text evidence="11">Monomer.</text>
</comment>
<dbReference type="PRINTS" id="PR01041">
    <property type="entry name" value="TRNASYNTHMET"/>
</dbReference>
<dbReference type="InterPro" id="IPR015413">
    <property type="entry name" value="Methionyl/Leucyl_tRNA_Synth"/>
</dbReference>
<dbReference type="GO" id="GO:0005524">
    <property type="term" value="F:ATP binding"/>
    <property type="evidence" value="ECO:0007669"/>
    <property type="project" value="UniProtKB-UniRule"/>
</dbReference>
<evidence type="ECO:0000259" key="15">
    <source>
        <dbReference type="Pfam" id="PF19303"/>
    </source>
</evidence>
<evidence type="ECO:0000313" key="16">
    <source>
        <dbReference type="EMBL" id="OJJ24556.1"/>
    </source>
</evidence>
<comment type="cofactor">
    <cofactor evidence="1">
        <name>Zn(2+)</name>
        <dbReference type="ChEBI" id="CHEBI:29105"/>
    </cofactor>
</comment>